<dbReference type="InterPro" id="IPR045883">
    <property type="entry name" value="At4g13530-like"/>
</dbReference>
<evidence type="ECO:0000259" key="2">
    <source>
        <dbReference type="Pfam" id="PF20705"/>
    </source>
</evidence>
<feature type="domain" description="DUF6821" evidence="2">
    <location>
        <begin position="245"/>
        <end position="342"/>
    </location>
</feature>
<evidence type="ECO:0000313" key="4">
    <source>
        <dbReference type="RefSeq" id="XP_018470698.2"/>
    </source>
</evidence>
<proteinExistence type="predicted"/>
<dbReference type="Proteomes" id="UP000504610">
    <property type="component" value="Chromosome 2"/>
</dbReference>
<gene>
    <name evidence="4" type="primary">LOC108842325</name>
</gene>
<reference evidence="3" key="1">
    <citation type="journal article" date="2019" name="Database">
        <title>The radish genome database (RadishGD): an integrated information resource for radish genomics.</title>
        <authorList>
            <person name="Yu H.J."/>
            <person name="Baek S."/>
            <person name="Lee Y.J."/>
            <person name="Cho A."/>
            <person name="Mun J.H."/>
        </authorList>
    </citation>
    <scope>NUCLEOTIDE SEQUENCE [LARGE SCALE GENOMIC DNA]</scope>
    <source>
        <strain evidence="3">cv. WK10039</strain>
    </source>
</reference>
<keyword evidence="1" id="KW-0472">Membrane</keyword>
<dbReference type="OrthoDB" id="1931521at2759"/>
<dbReference type="GeneID" id="108842325"/>
<dbReference type="PANTHER" id="PTHR33646">
    <property type="entry name" value="GB|AAF00631.1"/>
    <property type="match status" value="1"/>
</dbReference>
<protein>
    <submittedName>
        <fullName evidence="4">Uncharacterized protein LOC108842325</fullName>
    </submittedName>
</protein>
<dbReference type="RefSeq" id="XP_018470698.2">
    <property type="nucleotide sequence ID" value="XM_018615196.2"/>
</dbReference>
<reference evidence="4" key="2">
    <citation type="submission" date="2025-08" db="UniProtKB">
        <authorList>
            <consortium name="RefSeq"/>
        </authorList>
    </citation>
    <scope>IDENTIFICATION</scope>
    <source>
        <tissue evidence="4">Leaf</tissue>
    </source>
</reference>
<evidence type="ECO:0000256" key="1">
    <source>
        <dbReference type="SAM" id="Phobius"/>
    </source>
</evidence>
<name>A0A6J0MFJ2_RAPSA</name>
<dbReference type="AlphaFoldDB" id="A0A6J0MFJ2"/>
<accession>A0A6J0MFJ2</accession>
<dbReference type="InterPro" id="IPR049224">
    <property type="entry name" value="DUF6821"/>
</dbReference>
<keyword evidence="1" id="KW-1133">Transmembrane helix</keyword>
<evidence type="ECO:0000313" key="3">
    <source>
        <dbReference type="Proteomes" id="UP000504610"/>
    </source>
</evidence>
<keyword evidence="1" id="KW-0812">Transmembrane</keyword>
<dbReference type="PANTHER" id="PTHR33646:SF9">
    <property type="entry name" value="TRANSMEMBRANE PROTEIN"/>
    <property type="match status" value="1"/>
</dbReference>
<dbReference type="Pfam" id="PF20705">
    <property type="entry name" value="DUF6821"/>
    <property type="match status" value="1"/>
</dbReference>
<feature type="transmembrane region" description="Helical" evidence="1">
    <location>
        <begin position="270"/>
        <end position="292"/>
    </location>
</feature>
<dbReference type="KEGG" id="rsz:108842325"/>
<keyword evidence="3" id="KW-1185">Reference proteome</keyword>
<organism evidence="3 4">
    <name type="scientific">Raphanus sativus</name>
    <name type="common">Radish</name>
    <name type="synonym">Raphanus raphanistrum var. sativus</name>
    <dbReference type="NCBI Taxonomy" id="3726"/>
    <lineage>
        <taxon>Eukaryota</taxon>
        <taxon>Viridiplantae</taxon>
        <taxon>Streptophyta</taxon>
        <taxon>Embryophyta</taxon>
        <taxon>Tracheophyta</taxon>
        <taxon>Spermatophyta</taxon>
        <taxon>Magnoliopsida</taxon>
        <taxon>eudicotyledons</taxon>
        <taxon>Gunneridae</taxon>
        <taxon>Pentapetalae</taxon>
        <taxon>rosids</taxon>
        <taxon>malvids</taxon>
        <taxon>Brassicales</taxon>
        <taxon>Brassicaceae</taxon>
        <taxon>Brassiceae</taxon>
        <taxon>Raphanus</taxon>
    </lineage>
</organism>
<sequence>MDKGQSRLLFSFVNSNLNFSSIINQSPMEGEEMLDWELVHGSDTDSITSEMESSVIDDGMIVSDHFSADQSIGSGDSSRVDYGSEYPNPAGLGFDRLDVYRSGDDAGVGNELGFIDGEGMSETDNLQVEIQAGVEEHVEGLSETNKLQVESQDCVEEQHIEDASKCLSETDDLQVESQAGVEEHVEDLSETDHLQAGVEEHIEDASKCLSETEGNEVDSGNVSGEEEIVSDREAVEGSGGGDVVAVRSGDESKSRETVWWKMPFVLVKYYALRIGPVWSLSMAAAVMGFVLLGRRLYHMKKKAERFHLKVAIDEKKVSRVMSQAARLNEAFTEVRRVPVIRPALPSPGAWPVLSLR</sequence>